<evidence type="ECO:0000313" key="5">
    <source>
        <dbReference type="EMBL" id="KAF2219999.1"/>
    </source>
</evidence>
<dbReference type="InterPro" id="IPR000387">
    <property type="entry name" value="Tyr_Pase_dom"/>
</dbReference>
<dbReference type="InterPro" id="IPR003595">
    <property type="entry name" value="Tyr_Pase_cat"/>
</dbReference>
<evidence type="ECO:0000256" key="1">
    <source>
        <dbReference type="ARBA" id="ARBA00009649"/>
    </source>
</evidence>
<name>A0A6A6G362_9PEZI</name>
<keyword evidence="6" id="KW-1185">Reference proteome</keyword>
<evidence type="ECO:0000256" key="2">
    <source>
        <dbReference type="SAM" id="MobiDB-lite"/>
    </source>
</evidence>
<dbReference type="Proteomes" id="UP000799538">
    <property type="component" value="Unassembled WGS sequence"/>
</dbReference>
<dbReference type="Gene3D" id="3.90.190.10">
    <property type="entry name" value="Protein tyrosine phosphatase superfamily"/>
    <property type="match status" value="1"/>
</dbReference>
<dbReference type="PANTHER" id="PTHR19134">
    <property type="entry name" value="RECEPTOR-TYPE TYROSINE-PROTEIN PHOSPHATASE"/>
    <property type="match status" value="1"/>
</dbReference>
<dbReference type="SMART" id="SM00194">
    <property type="entry name" value="PTPc"/>
    <property type="match status" value="1"/>
</dbReference>
<dbReference type="InterPro" id="IPR029021">
    <property type="entry name" value="Prot-tyrosine_phosphatase-like"/>
</dbReference>
<dbReference type="PRINTS" id="PR00700">
    <property type="entry name" value="PRTYPHPHTASE"/>
</dbReference>
<dbReference type="CDD" id="cd18533">
    <property type="entry name" value="PTP_fungal"/>
    <property type="match status" value="1"/>
</dbReference>
<evidence type="ECO:0000259" key="3">
    <source>
        <dbReference type="PROSITE" id="PS50055"/>
    </source>
</evidence>
<dbReference type="AlphaFoldDB" id="A0A6A6G362"/>
<dbReference type="PROSITE" id="PS50056">
    <property type="entry name" value="TYR_PHOSPHATASE_2"/>
    <property type="match status" value="1"/>
</dbReference>
<dbReference type="EMBL" id="ML992514">
    <property type="protein sequence ID" value="KAF2219999.1"/>
    <property type="molecule type" value="Genomic_DNA"/>
</dbReference>
<protein>
    <submittedName>
        <fullName evidence="5">Protein-tyrosine phosphatase-like protein</fullName>
    </submittedName>
</protein>
<accession>A0A6A6G362</accession>
<feature type="domain" description="Tyrosine specific protein phosphatases" evidence="4">
    <location>
        <begin position="263"/>
        <end position="343"/>
    </location>
</feature>
<comment type="similarity">
    <text evidence="1">Belongs to the protein-tyrosine phosphatase family. Non-receptor class subfamily.</text>
</comment>
<reference evidence="6" key="1">
    <citation type="journal article" date="2020" name="Stud. Mycol.">
        <title>101 Dothideomycetes genomes: A test case for predicting lifestyles and emergence of pathogens.</title>
        <authorList>
            <person name="Haridas S."/>
            <person name="Albert R."/>
            <person name="Binder M."/>
            <person name="Bloem J."/>
            <person name="LaButti K."/>
            <person name="Salamov A."/>
            <person name="Andreopoulos B."/>
            <person name="Baker S."/>
            <person name="Barry K."/>
            <person name="Bills G."/>
            <person name="Bluhm B."/>
            <person name="Cannon C."/>
            <person name="Castanera R."/>
            <person name="Culley D."/>
            <person name="Daum C."/>
            <person name="Ezra D."/>
            <person name="Gonzalez J."/>
            <person name="Henrissat B."/>
            <person name="Kuo A."/>
            <person name="Liang C."/>
            <person name="Lipzen A."/>
            <person name="Lutzoni F."/>
            <person name="Magnuson J."/>
            <person name="Mondo S."/>
            <person name="Nolan M."/>
            <person name="Ohm R."/>
            <person name="Pangilinan J."/>
            <person name="Park H.-J."/>
            <person name="Ramirez L."/>
            <person name="Alfaro M."/>
            <person name="Sun H."/>
            <person name="Tritt A."/>
            <person name="Yoshinaga Y."/>
            <person name="Zwiers L.-H."/>
            <person name="Turgeon B."/>
            <person name="Goodwin S."/>
            <person name="Spatafora J."/>
            <person name="Crous P."/>
            <person name="Grigoriev I."/>
        </authorList>
    </citation>
    <scope>NUCLEOTIDE SEQUENCE [LARGE SCALE GENOMIC DNA]</scope>
    <source>
        <strain evidence="6">CECT 20119</strain>
    </source>
</reference>
<dbReference type="InterPro" id="IPR016130">
    <property type="entry name" value="Tyr_Pase_AS"/>
</dbReference>
<dbReference type="SMART" id="SM00404">
    <property type="entry name" value="PTPc_motif"/>
    <property type="match status" value="1"/>
</dbReference>
<dbReference type="PROSITE" id="PS00383">
    <property type="entry name" value="TYR_PHOSPHATASE_1"/>
    <property type="match status" value="1"/>
</dbReference>
<dbReference type="Pfam" id="PF00102">
    <property type="entry name" value="Y_phosphatase"/>
    <property type="match status" value="1"/>
</dbReference>
<feature type="region of interest" description="Disordered" evidence="2">
    <location>
        <begin position="1"/>
        <end position="22"/>
    </location>
</feature>
<feature type="domain" description="Tyrosine-protein phosphatase" evidence="3">
    <location>
        <begin position="71"/>
        <end position="352"/>
    </location>
</feature>
<feature type="compositionally biased region" description="Low complexity" evidence="2">
    <location>
        <begin position="1"/>
        <end position="15"/>
    </location>
</feature>
<gene>
    <name evidence="5" type="ORF">BDZ85DRAFT_205050</name>
</gene>
<sequence length="362" mass="40505">MSDASSVAADTASDTGNAPLPPFLKQTKAEILDRFVDLEWQQRNRLAAGLQQSDPPSQWARTLGGGDPLSRNRYLNIEVFANNRIKLKVEEGGNDYINASPIVLGNRRYISTQGPKETSVSHFYRMLATETSTVAVVIMLTQTHEAGREKCFPYYPDDASIPLEIRPDNGDPEPSGFEGTVTLLSTTEDPKARCTVRHLKLRSRVRTKDGTGDEAWSEKEVYHLLFGAWPDFFVPEGEDRKALVELVSLSRRLNKDAPAPVSSSFAPTLNGLRGEQAEMNPRVVHCSAGVGRSGTFIALDHLLTLLDKGELDEVEAARDPIAETVDRLRQQRMMMVQGESQFGFLYEVLREAWVERWRERGR</sequence>
<dbReference type="PROSITE" id="PS50055">
    <property type="entry name" value="TYR_PHOSPHATASE_PTP"/>
    <property type="match status" value="1"/>
</dbReference>
<proteinExistence type="inferred from homology"/>
<dbReference type="InterPro" id="IPR000242">
    <property type="entry name" value="PTP_cat"/>
</dbReference>
<dbReference type="PANTHER" id="PTHR19134:SF449">
    <property type="entry name" value="TYROSINE-PROTEIN PHOSPHATASE 1"/>
    <property type="match status" value="1"/>
</dbReference>
<dbReference type="SUPFAM" id="SSF52799">
    <property type="entry name" value="(Phosphotyrosine protein) phosphatases II"/>
    <property type="match status" value="1"/>
</dbReference>
<dbReference type="GO" id="GO:0004725">
    <property type="term" value="F:protein tyrosine phosphatase activity"/>
    <property type="evidence" value="ECO:0007669"/>
    <property type="project" value="InterPro"/>
</dbReference>
<evidence type="ECO:0000313" key="6">
    <source>
        <dbReference type="Proteomes" id="UP000799538"/>
    </source>
</evidence>
<dbReference type="InterPro" id="IPR050348">
    <property type="entry name" value="Protein-Tyr_Phosphatase"/>
</dbReference>
<organism evidence="5 6">
    <name type="scientific">Elsinoe ampelina</name>
    <dbReference type="NCBI Taxonomy" id="302913"/>
    <lineage>
        <taxon>Eukaryota</taxon>
        <taxon>Fungi</taxon>
        <taxon>Dikarya</taxon>
        <taxon>Ascomycota</taxon>
        <taxon>Pezizomycotina</taxon>
        <taxon>Dothideomycetes</taxon>
        <taxon>Dothideomycetidae</taxon>
        <taxon>Myriangiales</taxon>
        <taxon>Elsinoaceae</taxon>
        <taxon>Elsinoe</taxon>
    </lineage>
</organism>
<dbReference type="OrthoDB" id="10253954at2759"/>
<evidence type="ECO:0000259" key="4">
    <source>
        <dbReference type="PROSITE" id="PS50056"/>
    </source>
</evidence>